<name>A0A6G0X700_9STRA</name>
<evidence type="ECO:0000256" key="6">
    <source>
        <dbReference type="PROSITE-ProRule" id="PRU01015"/>
    </source>
</evidence>
<keyword evidence="9" id="KW-1185">Reference proteome</keyword>
<keyword evidence="2 6" id="KW-0808">Transferase</keyword>
<dbReference type="PANTHER" id="PTHR11006:SF4">
    <property type="entry name" value="PROTEIN ARGININE N-METHYLTRANSFERASE 7"/>
    <property type="match status" value="1"/>
</dbReference>
<reference evidence="8 9" key="1">
    <citation type="submission" date="2019-07" db="EMBL/GenBank/DDBJ databases">
        <title>Genomics analysis of Aphanomyces spp. identifies a new class of oomycete effector associated with host adaptation.</title>
        <authorList>
            <person name="Gaulin E."/>
        </authorList>
    </citation>
    <scope>NUCLEOTIDE SEQUENCE [LARGE SCALE GENOMIC DNA]</scope>
    <source>
        <strain evidence="8 9">ATCC 201684</strain>
    </source>
</reference>
<dbReference type="InterPro" id="IPR029063">
    <property type="entry name" value="SAM-dependent_MTases_sf"/>
</dbReference>
<dbReference type="VEuPathDB" id="FungiDB:AeMF1_014478"/>
<dbReference type="CDD" id="cd02440">
    <property type="entry name" value="AdoMet_MTases"/>
    <property type="match status" value="1"/>
</dbReference>
<comment type="caution">
    <text evidence="8">The sequence shown here is derived from an EMBL/GenBank/DDBJ whole genome shotgun (WGS) entry which is preliminary data.</text>
</comment>
<evidence type="ECO:0000313" key="9">
    <source>
        <dbReference type="Proteomes" id="UP000481153"/>
    </source>
</evidence>
<dbReference type="GO" id="GO:0032259">
    <property type="term" value="P:methylation"/>
    <property type="evidence" value="ECO:0007669"/>
    <property type="project" value="UniProtKB-KW"/>
</dbReference>
<dbReference type="EMBL" id="VJMJ01000093">
    <property type="protein sequence ID" value="KAF0735751.1"/>
    <property type="molecule type" value="Genomic_DNA"/>
</dbReference>
<dbReference type="AlphaFoldDB" id="A0A6G0X700"/>
<dbReference type="Gene3D" id="2.70.160.11">
    <property type="entry name" value="Hnrnp arginine n-methyltransferase1"/>
    <property type="match status" value="2"/>
</dbReference>
<dbReference type="PANTHER" id="PTHR11006">
    <property type="entry name" value="PROTEIN ARGININE N-METHYLTRANSFERASE"/>
    <property type="match status" value="1"/>
</dbReference>
<dbReference type="SUPFAM" id="SSF53335">
    <property type="entry name" value="S-adenosyl-L-methionine-dependent methyltransferases"/>
    <property type="match status" value="2"/>
</dbReference>
<comment type="similarity">
    <text evidence="5">Belongs to the class I-like SAM-binding methyltransferase superfamily. Protein arginine N-methyltransferase family. PRMT7 subfamily.</text>
</comment>
<comment type="function">
    <text evidence="5">Arginine methyltransferase that can both catalyze the formation of omega-N monomethylarginine (MMA) and symmetrical dimethylarginine (sDMA).</text>
</comment>
<evidence type="ECO:0000256" key="3">
    <source>
        <dbReference type="ARBA" id="ARBA00022691"/>
    </source>
</evidence>
<sequence>MYAGSDKYGGGVVGEDFKSSDAAAPNLEDILDTASAEETVVTSVPYSYLDEDTNTVVEGVSSVALSARLNPESGGLMWVEEDDSAETYKNVVCMSQMTSMLRDTDRNAAYEHAIRTGIARFIQQHNRAPIVLDIGTGTGLLAMLAARHGAQHVYACEMFETMANIAAQVTQDNEFVDKITILPLRSTDLIIPDHMPVRADILVSELFDSLLLGEGILPTLHHAREHLLVQDAMIIPQHATVYAKLVESDVLVRMNSLNEIHLGSLPLARSPNAWQCTGGRVALPLHVNNAHVNGIDLTSATPVLSFDFATPYDSLVAKSTSLSATSSGRIDAVVMWWSVDFGDGVTYCTAPGAQLWQDHWVPVVFPQTAQRSVESGESIKITACHDSLRIWFDVSEKEVHEEKKVKRDPFEVDPCSCGLHVICNAERISMLTNVDRTKAFHEAIQSNIARLGYERPISCLDISDGSVCALLAASLGVEATTSIESKEVSSLIFGQLVSHHGLDDKLSVLCCGVKGLLVEHLQGEIPVDLLVGEPFYYAMQNLPIWSALNFWYRRSAVQHLMSPRALVLPARASIQAMGVRFDHLHECFGTVGSVSGFDHTAFDELQGGYLSRDFPFPTYMYPYVAGTSAFQVMPIDYMKTVEPFQASFKLPLASGDAINALILWVEYDLDIDGKHKVAAGPSVVDAKQAVRFLQVPRDGTGVFELTGDVVFDASEGVISYQFEISQRD</sequence>
<dbReference type="EC" id="2.1.1.-" evidence="5"/>
<feature type="domain" description="Protein arginine N-methyltransferase" evidence="7">
    <location>
        <begin position="297"/>
        <end position="383"/>
    </location>
</feature>
<dbReference type="GO" id="GO:0016274">
    <property type="term" value="F:protein-arginine N-methyltransferase activity"/>
    <property type="evidence" value="ECO:0007669"/>
    <property type="project" value="InterPro"/>
</dbReference>
<dbReference type="InterPro" id="IPR055135">
    <property type="entry name" value="PRMT_dom"/>
</dbReference>
<dbReference type="InterPro" id="IPR025799">
    <property type="entry name" value="Arg_MeTrfase"/>
</dbReference>
<dbReference type="PIRSF" id="PIRSF036946">
    <property type="entry name" value="Arg_N-mtase"/>
    <property type="match status" value="1"/>
</dbReference>
<dbReference type="Pfam" id="PF06325">
    <property type="entry name" value="PrmA"/>
    <property type="match status" value="1"/>
</dbReference>
<keyword evidence="4" id="KW-0677">Repeat</keyword>
<evidence type="ECO:0000313" key="8">
    <source>
        <dbReference type="EMBL" id="KAF0735751.1"/>
    </source>
</evidence>
<organism evidence="8 9">
    <name type="scientific">Aphanomyces euteiches</name>
    <dbReference type="NCBI Taxonomy" id="100861"/>
    <lineage>
        <taxon>Eukaryota</taxon>
        <taxon>Sar</taxon>
        <taxon>Stramenopiles</taxon>
        <taxon>Oomycota</taxon>
        <taxon>Saprolegniomycetes</taxon>
        <taxon>Saprolegniales</taxon>
        <taxon>Verrucalvaceae</taxon>
        <taxon>Aphanomyces</taxon>
    </lineage>
</organism>
<dbReference type="GO" id="GO:0042054">
    <property type="term" value="F:histone methyltransferase activity"/>
    <property type="evidence" value="ECO:0007669"/>
    <property type="project" value="TreeGrafter"/>
</dbReference>
<gene>
    <name evidence="8" type="ORF">Ae201684_007757</name>
</gene>
<dbReference type="InterPro" id="IPR014644">
    <property type="entry name" value="MeTrfase_PRMT7"/>
</dbReference>
<dbReference type="Proteomes" id="UP000481153">
    <property type="component" value="Unassembled WGS sequence"/>
</dbReference>
<keyword evidence="1 6" id="KW-0489">Methyltransferase</keyword>
<dbReference type="FunFam" id="3.40.50.150:FF:000070">
    <property type="entry name" value="Protein arginine N-methyltransferase 7"/>
    <property type="match status" value="1"/>
</dbReference>
<proteinExistence type="inferred from homology"/>
<protein>
    <recommendedName>
        <fullName evidence="5">Protein arginine N-methyltransferase</fullName>
        <ecNumber evidence="5">2.1.1.-</ecNumber>
    </recommendedName>
</protein>
<evidence type="ECO:0000256" key="4">
    <source>
        <dbReference type="ARBA" id="ARBA00022737"/>
    </source>
</evidence>
<accession>A0A6G0X700</accession>
<dbReference type="Gene3D" id="3.40.50.150">
    <property type="entry name" value="Vaccinia Virus protein VP39"/>
    <property type="match status" value="2"/>
</dbReference>
<keyword evidence="3 6" id="KW-0949">S-adenosyl-L-methionine</keyword>
<dbReference type="PROSITE" id="PS51678">
    <property type="entry name" value="SAM_MT_PRMT"/>
    <property type="match status" value="1"/>
</dbReference>
<evidence type="ECO:0000256" key="2">
    <source>
        <dbReference type="ARBA" id="ARBA00022679"/>
    </source>
</evidence>
<evidence type="ECO:0000256" key="1">
    <source>
        <dbReference type="ARBA" id="ARBA00022603"/>
    </source>
</evidence>
<dbReference type="Pfam" id="PF22528">
    <property type="entry name" value="PRMT_C"/>
    <property type="match status" value="1"/>
</dbReference>
<evidence type="ECO:0000259" key="7">
    <source>
        <dbReference type="Pfam" id="PF22528"/>
    </source>
</evidence>
<evidence type="ECO:0000256" key="5">
    <source>
        <dbReference type="PIRNR" id="PIRNR036946"/>
    </source>
</evidence>
<dbReference type="FunFam" id="3.40.50.150:FF:000071">
    <property type="entry name" value="Protein arginine N-methyltransferase 7"/>
    <property type="match status" value="1"/>
</dbReference>